<dbReference type="Proteomes" id="UP001189429">
    <property type="component" value="Unassembled WGS sequence"/>
</dbReference>
<feature type="non-terminal residue" evidence="2">
    <location>
        <position position="245"/>
    </location>
</feature>
<proteinExistence type="predicted"/>
<sequence length="245" mass="25381">MRPSAFPRSPCGPPTIYVCMPSFVPRLAPRLQLGRGPRAQLAPERTLVAGLFAHGEVGLDAVASRAPPEAAAGALLRELATYKRLRWLDAGAGGAAAADGAELKAPRPRAPGWVARPARRGVLARHPLVAELLADGAGGGAGRCLQHSNFGHLELAGESLGELQASLARNSAARAYWPPAGEALLAGCALRSREGLLYAGSSVGAASSEDSITPLQTALVSLGVNGEDRSDQTSESQKIVSECRR</sequence>
<name>A0ABN9UNG9_9DINO</name>
<evidence type="ECO:0000313" key="3">
    <source>
        <dbReference type="Proteomes" id="UP001189429"/>
    </source>
</evidence>
<evidence type="ECO:0008006" key="4">
    <source>
        <dbReference type="Google" id="ProtNLM"/>
    </source>
</evidence>
<protein>
    <recommendedName>
        <fullName evidence="4">Anaphase-promoting complex subunit 1</fullName>
    </recommendedName>
</protein>
<feature type="region of interest" description="Disordered" evidence="1">
    <location>
        <begin position="224"/>
        <end position="245"/>
    </location>
</feature>
<gene>
    <name evidence="2" type="ORF">PCOR1329_LOCUS50136</name>
</gene>
<dbReference type="Gene3D" id="3.40.140.10">
    <property type="entry name" value="Cytidine Deaminase, domain 2"/>
    <property type="match status" value="1"/>
</dbReference>
<evidence type="ECO:0000313" key="2">
    <source>
        <dbReference type="EMBL" id="CAK0861479.1"/>
    </source>
</evidence>
<comment type="caution">
    <text evidence="2">The sequence shown here is derived from an EMBL/GenBank/DDBJ whole genome shotgun (WGS) entry which is preliminary data.</text>
</comment>
<evidence type="ECO:0000256" key="1">
    <source>
        <dbReference type="SAM" id="MobiDB-lite"/>
    </source>
</evidence>
<keyword evidence="3" id="KW-1185">Reference proteome</keyword>
<dbReference type="EMBL" id="CAUYUJ010016063">
    <property type="protein sequence ID" value="CAK0861479.1"/>
    <property type="molecule type" value="Genomic_DNA"/>
</dbReference>
<organism evidence="2 3">
    <name type="scientific">Prorocentrum cordatum</name>
    <dbReference type="NCBI Taxonomy" id="2364126"/>
    <lineage>
        <taxon>Eukaryota</taxon>
        <taxon>Sar</taxon>
        <taxon>Alveolata</taxon>
        <taxon>Dinophyceae</taxon>
        <taxon>Prorocentrales</taxon>
        <taxon>Prorocentraceae</taxon>
        <taxon>Prorocentrum</taxon>
    </lineage>
</organism>
<accession>A0ABN9UNG9</accession>
<reference evidence="2" key="1">
    <citation type="submission" date="2023-10" db="EMBL/GenBank/DDBJ databases">
        <authorList>
            <person name="Chen Y."/>
            <person name="Shah S."/>
            <person name="Dougan E. K."/>
            <person name="Thang M."/>
            <person name="Chan C."/>
        </authorList>
    </citation>
    <scope>NUCLEOTIDE SEQUENCE [LARGE SCALE GENOMIC DNA]</scope>
</reference>